<feature type="region of interest" description="Disordered" evidence="1">
    <location>
        <begin position="1"/>
        <end position="22"/>
    </location>
</feature>
<gene>
    <name evidence="2" type="ORF">pipiens_015394</name>
</gene>
<keyword evidence="3" id="KW-1185">Reference proteome</keyword>
<reference evidence="2 3" key="1">
    <citation type="submission" date="2024-05" db="EMBL/GenBank/DDBJ databases">
        <title>Culex pipiens pipiens assembly and annotation.</title>
        <authorList>
            <person name="Alout H."/>
            <person name="Durand T."/>
        </authorList>
    </citation>
    <scope>NUCLEOTIDE SEQUENCE [LARGE SCALE GENOMIC DNA]</scope>
    <source>
        <strain evidence="2">HA-2024</strain>
        <tissue evidence="2">Whole body</tissue>
    </source>
</reference>
<evidence type="ECO:0000313" key="2">
    <source>
        <dbReference type="EMBL" id="KAL1378723.1"/>
    </source>
</evidence>
<name>A0ABD1CQQ5_CULPP</name>
<proteinExistence type="predicted"/>
<dbReference type="SUPFAM" id="SSF52029">
    <property type="entry name" value="GroEL apical domain-like"/>
    <property type="match status" value="1"/>
</dbReference>
<dbReference type="Proteomes" id="UP001562425">
    <property type="component" value="Unassembled WGS sequence"/>
</dbReference>
<feature type="compositionally biased region" description="Polar residues" evidence="1">
    <location>
        <begin position="11"/>
        <end position="21"/>
    </location>
</feature>
<dbReference type="Gene3D" id="3.50.7.10">
    <property type="entry name" value="GroEL"/>
    <property type="match status" value="1"/>
</dbReference>
<evidence type="ECO:0000313" key="3">
    <source>
        <dbReference type="Proteomes" id="UP001562425"/>
    </source>
</evidence>
<protein>
    <submittedName>
        <fullName evidence="2">Uncharacterized protein</fullName>
    </submittedName>
</protein>
<evidence type="ECO:0000256" key="1">
    <source>
        <dbReference type="SAM" id="MobiDB-lite"/>
    </source>
</evidence>
<dbReference type="EMBL" id="JBEHCU010010136">
    <property type="protein sequence ID" value="KAL1378723.1"/>
    <property type="molecule type" value="Genomic_DNA"/>
</dbReference>
<accession>A0ABD1CQQ5</accession>
<organism evidence="2 3">
    <name type="scientific">Culex pipiens pipiens</name>
    <name type="common">Northern house mosquito</name>
    <dbReference type="NCBI Taxonomy" id="38569"/>
    <lineage>
        <taxon>Eukaryota</taxon>
        <taxon>Metazoa</taxon>
        <taxon>Ecdysozoa</taxon>
        <taxon>Arthropoda</taxon>
        <taxon>Hexapoda</taxon>
        <taxon>Insecta</taxon>
        <taxon>Pterygota</taxon>
        <taxon>Neoptera</taxon>
        <taxon>Endopterygota</taxon>
        <taxon>Diptera</taxon>
        <taxon>Nematocera</taxon>
        <taxon>Culicoidea</taxon>
        <taxon>Culicidae</taxon>
        <taxon>Culicinae</taxon>
        <taxon>Culicini</taxon>
        <taxon>Culex</taxon>
        <taxon>Culex</taxon>
    </lineage>
</organism>
<comment type="caution">
    <text evidence="2">The sequence shown here is derived from an EMBL/GenBank/DDBJ whole genome shotgun (WGS) entry which is preliminary data.</text>
</comment>
<sequence length="215" mass="23628">MEPLVVKMSTARPNDSVSGSAQKLPKALAIGKPTKVKRAEKVVKSSLAGQQSAGRCQQTIKKLRNHRWRAASLTGESRSCLLQTSVTPKATPAAIQRNSTWSHEEKGRNPTQDAYVLRGALLDCPLKYKKGESQTNEIVGDQDFSKLLQEEHVAKVCADMVALLPEDVFTEMGVSDLAQQFLLNVGTAIRQLRKTGNNRLARAYGNHRQPNGETH</sequence>
<dbReference type="AlphaFoldDB" id="A0ABD1CQQ5"/>
<dbReference type="InterPro" id="IPR027409">
    <property type="entry name" value="GroEL-like_apical_dom_sf"/>
</dbReference>